<dbReference type="Gene3D" id="1.10.238.10">
    <property type="entry name" value="EF-hand"/>
    <property type="match status" value="1"/>
</dbReference>
<dbReference type="OrthoDB" id="66458at2759"/>
<dbReference type="Proteomes" id="UP000095751">
    <property type="component" value="Unassembled WGS sequence"/>
</dbReference>
<evidence type="ECO:0000256" key="3">
    <source>
        <dbReference type="SAM" id="Phobius"/>
    </source>
</evidence>
<accession>A0A1E7EPU2</accession>
<keyword evidence="3" id="KW-0812">Transmembrane</keyword>
<evidence type="ECO:0000256" key="2">
    <source>
        <dbReference type="SAM" id="MobiDB-lite"/>
    </source>
</evidence>
<evidence type="ECO:0000313" key="6">
    <source>
        <dbReference type="Proteomes" id="UP000095751"/>
    </source>
</evidence>
<dbReference type="EMBL" id="KV784383">
    <property type="protein sequence ID" value="OEU07885.1"/>
    <property type="molecule type" value="Genomic_DNA"/>
</dbReference>
<dbReference type="PROSITE" id="PS50222">
    <property type="entry name" value="EF_HAND_2"/>
    <property type="match status" value="2"/>
</dbReference>
<dbReference type="SUPFAM" id="SSF47473">
    <property type="entry name" value="EF-hand"/>
    <property type="match status" value="1"/>
</dbReference>
<dbReference type="SMART" id="SM00054">
    <property type="entry name" value="EFh"/>
    <property type="match status" value="2"/>
</dbReference>
<feature type="transmembrane region" description="Helical" evidence="3">
    <location>
        <begin position="12"/>
        <end position="31"/>
    </location>
</feature>
<dbReference type="InterPro" id="IPR018247">
    <property type="entry name" value="EF_Hand_1_Ca_BS"/>
</dbReference>
<evidence type="ECO:0000259" key="4">
    <source>
        <dbReference type="PROSITE" id="PS50222"/>
    </source>
</evidence>
<feature type="domain" description="EF-hand" evidence="4">
    <location>
        <begin position="231"/>
        <end position="266"/>
    </location>
</feature>
<evidence type="ECO:0000313" key="5">
    <source>
        <dbReference type="EMBL" id="OEU07885.1"/>
    </source>
</evidence>
<dbReference type="InterPro" id="IPR002048">
    <property type="entry name" value="EF_hand_dom"/>
</dbReference>
<feature type="domain" description="EF-hand" evidence="4">
    <location>
        <begin position="186"/>
        <end position="221"/>
    </location>
</feature>
<dbReference type="InterPro" id="IPR011992">
    <property type="entry name" value="EF-hand-dom_pair"/>
</dbReference>
<dbReference type="CDD" id="cd00051">
    <property type="entry name" value="EFh"/>
    <property type="match status" value="1"/>
</dbReference>
<dbReference type="PROSITE" id="PS00018">
    <property type="entry name" value="EF_HAND_1"/>
    <property type="match status" value="2"/>
</dbReference>
<dbReference type="GO" id="GO:0005509">
    <property type="term" value="F:calcium ion binding"/>
    <property type="evidence" value="ECO:0007669"/>
    <property type="project" value="InterPro"/>
</dbReference>
<keyword evidence="1" id="KW-0106">Calcium</keyword>
<dbReference type="Pfam" id="PF13202">
    <property type="entry name" value="EF-hand_5"/>
    <property type="match status" value="2"/>
</dbReference>
<sequence length="383" mass="41840">MNTWLSSIRRSSSGVACLYLTSIALVSIYYGTTPSPILNNYNIVALALAPTSVAFNVPMSAGRRTRTQTTRTLHQSHRLFASSNSLDGEEGEGTDTNNCGTGFHAEETNNGGKVCVYDYDTAADANVAADVASSAAVSAAVTAVVDVDEKALELQNKARRKFGLPNLTPNQFLALQQETKQIITKQIDDVATNVFREFDINGDGVVSTSELQTGLLQYFGTQYLNPNLVSNGDAIVTKVMEHFDVNGDGLLQKDEFVPIEELRTLLMEVIDSDGIETPITQPITSKYVQREEEAQQQLQQQQQQQQSSGGMFQSFFSTIFQDTCQSNDDCERPKVCCDFGYKKTCCMGGEGQLTPAMVYATIPSSTPKPPSNKGGDNVYDNRY</sequence>
<organism evidence="5 6">
    <name type="scientific">Fragilariopsis cylindrus CCMP1102</name>
    <dbReference type="NCBI Taxonomy" id="635003"/>
    <lineage>
        <taxon>Eukaryota</taxon>
        <taxon>Sar</taxon>
        <taxon>Stramenopiles</taxon>
        <taxon>Ochrophyta</taxon>
        <taxon>Bacillariophyta</taxon>
        <taxon>Bacillariophyceae</taxon>
        <taxon>Bacillariophycidae</taxon>
        <taxon>Bacillariales</taxon>
        <taxon>Bacillariaceae</taxon>
        <taxon>Fragilariopsis</taxon>
    </lineage>
</organism>
<dbReference type="InParanoid" id="A0A1E7EPU2"/>
<keyword evidence="3" id="KW-1133">Transmembrane helix</keyword>
<keyword evidence="3" id="KW-0472">Membrane</keyword>
<feature type="region of interest" description="Disordered" evidence="2">
    <location>
        <begin position="362"/>
        <end position="383"/>
    </location>
</feature>
<name>A0A1E7EPU2_9STRA</name>
<protein>
    <recommendedName>
        <fullName evidence="4">EF-hand domain-containing protein</fullName>
    </recommendedName>
</protein>
<dbReference type="KEGG" id="fcy:FRACYDRAFT_250511"/>
<dbReference type="AlphaFoldDB" id="A0A1E7EPU2"/>
<keyword evidence="6" id="KW-1185">Reference proteome</keyword>
<proteinExistence type="predicted"/>
<gene>
    <name evidence="5" type="ORF">FRACYDRAFT_250511</name>
</gene>
<evidence type="ECO:0000256" key="1">
    <source>
        <dbReference type="ARBA" id="ARBA00022837"/>
    </source>
</evidence>
<reference evidence="5 6" key="1">
    <citation type="submission" date="2016-09" db="EMBL/GenBank/DDBJ databases">
        <title>Extensive genetic diversity and differential bi-allelic expression allows diatom success in the polar Southern Ocean.</title>
        <authorList>
            <consortium name="DOE Joint Genome Institute"/>
            <person name="Mock T."/>
            <person name="Otillar R.P."/>
            <person name="Strauss J."/>
            <person name="Dupont C."/>
            <person name="Frickenhaus S."/>
            <person name="Maumus F."/>
            <person name="Mcmullan M."/>
            <person name="Sanges R."/>
            <person name="Schmutz J."/>
            <person name="Toseland A."/>
            <person name="Valas R."/>
            <person name="Veluchamy A."/>
            <person name="Ward B.J."/>
            <person name="Allen A."/>
            <person name="Barry K."/>
            <person name="Falciatore A."/>
            <person name="Ferrante M."/>
            <person name="Fortunato A.E."/>
            <person name="Gloeckner G."/>
            <person name="Gruber A."/>
            <person name="Hipkin R."/>
            <person name="Janech M."/>
            <person name="Kroth P."/>
            <person name="Leese F."/>
            <person name="Lindquist E."/>
            <person name="Lyon B.R."/>
            <person name="Martin J."/>
            <person name="Mayer C."/>
            <person name="Parker M."/>
            <person name="Quesneville H."/>
            <person name="Raymond J."/>
            <person name="Uhlig C."/>
            <person name="Valentin K.U."/>
            <person name="Worden A.Z."/>
            <person name="Armbrust E.V."/>
            <person name="Bowler C."/>
            <person name="Green B."/>
            <person name="Moulton V."/>
            <person name="Van Oosterhout C."/>
            <person name="Grigoriev I."/>
        </authorList>
    </citation>
    <scope>NUCLEOTIDE SEQUENCE [LARGE SCALE GENOMIC DNA]</scope>
    <source>
        <strain evidence="5 6">CCMP1102</strain>
    </source>
</reference>